<feature type="transmembrane region" description="Helical" evidence="6">
    <location>
        <begin position="338"/>
        <end position="358"/>
    </location>
</feature>
<dbReference type="InterPro" id="IPR056739">
    <property type="entry name" value="NfeD_membrane"/>
</dbReference>
<feature type="domain" description="NfeD-like C-terminal" evidence="8">
    <location>
        <begin position="403"/>
        <end position="461"/>
    </location>
</feature>
<dbReference type="InterPro" id="IPR002810">
    <property type="entry name" value="NfeD-like_C"/>
</dbReference>
<reference evidence="12" key="1">
    <citation type="journal article" date="2019" name="Int. J. Syst. Evol. Microbiol.">
        <title>The Global Catalogue of Microorganisms (GCM) 10K type strain sequencing project: providing services to taxonomists for standard genome sequencing and annotation.</title>
        <authorList>
            <consortium name="The Broad Institute Genomics Platform"/>
            <consortium name="The Broad Institute Genome Sequencing Center for Infectious Disease"/>
            <person name="Wu L."/>
            <person name="Ma J."/>
        </authorList>
    </citation>
    <scope>NUCLEOTIDE SEQUENCE [LARGE SCALE GENOMIC DNA]</scope>
    <source>
        <strain evidence="12">CCUG 60525</strain>
    </source>
</reference>
<feature type="transmembrane region" description="Helical" evidence="6">
    <location>
        <begin position="287"/>
        <end position="306"/>
    </location>
</feature>
<dbReference type="Gene3D" id="3.90.226.10">
    <property type="entry name" value="2-enoyl-CoA Hydratase, Chain A, domain 1"/>
    <property type="match status" value="1"/>
</dbReference>
<feature type="transmembrane region" description="Helical" evidence="6">
    <location>
        <begin position="72"/>
        <end position="92"/>
    </location>
</feature>
<feature type="compositionally biased region" description="Polar residues" evidence="5">
    <location>
        <begin position="131"/>
        <end position="151"/>
    </location>
</feature>
<evidence type="ECO:0000256" key="5">
    <source>
        <dbReference type="SAM" id="MobiDB-lite"/>
    </source>
</evidence>
<evidence type="ECO:0000259" key="10">
    <source>
        <dbReference type="Pfam" id="PF25145"/>
    </source>
</evidence>
<evidence type="ECO:0000256" key="6">
    <source>
        <dbReference type="SAM" id="Phobius"/>
    </source>
</evidence>
<dbReference type="Proteomes" id="UP001597048">
    <property type="component" value="Unassembled WGS sequence"/>
</dbReference>
<evidence type="ECO:0000259" key="9">
    <source>
        <dbReference type="Pfam" id="PF24961"/>
    </source>
</evidence>
<evidence type="ECO:0000256" key="3">
    <source>
        <dbReference type="ARBA" id="ARBA00022989"/>
    </source>
</evidence>
<evidence type="ECO:0000256" key="7">
    <source>
        <dbReference type="SAM" id="SignalP"/>
    </source>
</evidence>
<feature type="signal peptide" evidence="7">
    <location>
        <begin position="1"/>
        <end position="19"/>
    </location>
</feature>
<dbReference type="InterPro" id="IPR056738">
    <property type="entry name" value="NfeD1b_N"/>
</dbReference>
<proteinExistence type="predicted"/>
<accession>A0ABW3KGU3</accession>
<gene>
    <name evidence="11" type="ORF">ACFQ1C_06685</name>
</gene>
<protein>
    <submittedName>
        <fullName evidence="11">Nodulation protein NfeD</fullName>
    </submittedName>
</protein>
<comment type="subcellular location">
    <subcellularLocation>
        <location evidence="1">Membrane</location>
        <topology evidence="1">Multi-pass membrane protein</topology>
    </subcellularLocation>
</comment>
<feature type="domain" description="NfeD integral membrane" evidence="9">
    <location>
        <begin position="270"/>
        <end position="385"/>
    </location>
</feature>
<evidence type="ECO:0000256" key="1">
    <source>
        <dbReference type="ARBA" id="ARBA00004141"/>
    </source>
</evidence>
<evidence type="ECO:0000313" key="12">
    <source>
        <dbReference type="Proteomes" id="UP001597048"/>
    </source>
</evidence>
<evidence type="ECO:0000313" key="11">
    <source>
        <dbReference type="EMBL" id="MFD1007834.1"/>
    </source>
</evidence>
<dbReference type="Pfam" id="PF01957">
    <property type="entry name" value="NfeD"/>
    <property type="match status" value="1"/>
</dbReference>
<dbReference type="Pfam" id="PF25145">
    <property type="entry name" value="NfeD1b_N"/>
    <property type="match status" value="1"/>
</dbReference>
<keyword evidence="2 6" id="KW-0812">Transmembrane</keyword>
<name>A0ABW3KGU3_9GAMM</name>
<sequence length="479" mass="50986">MKWRGVVLLLLMLSLPVLAQERYWQLDISGPIGSGTADFIVTELKQAQVEQPPFILLTLDTPGGLYSATRDIISAMLASTIPVVAYVAPSGARAASAGTYIMYASHVAAMALGTHIGAATPVQLGGAIPSSSTVQPTVAQANTSDNVTPTATEDDTDSDKSAADNSTAMERKTLNDAIAYIRSLAQLRERNADWAELAVRDAATLTATEALAQNVIELLAANQPALLLALDGREIQLGDTRYVFASSQLTPELRQPDWRQRFIIIISNPNITYLLMLVGIYGLLLEFYSPGFGVAGVTGAICLLLAIMGMQMLPFNIIGLALLGLGLALMIGEGMAPSFGILGGGGLLAFALGSLLLFDTPDKAFRIAWPIITAFALVSLGLMVVVIRMIIKQRNIQPVSGHQAMIGLEGVALTDIAPNMLNAGYVMVQGERWRAKSQHHIIAQQTIMVLAINNLTLNVAPAAIQYAGKQAADKQEESH</sequence>
<feature type="chain" id="PRO_5047501848" evidence="7">
    <location>
        <begin position="20"/>
        <end position="479"/>
    </location>
</feature>
<keyword evidence="3 6" id="KW-1133">Transmembrane helix</keyword>
<dbReference type="SUPFAM" id="SSF52096">
    <property type="entry name" value="ClpP/crotonase"/>
    <property type="match status" value="1"/>
</dbReference>
<dbReference type="PANTHER" id="PTHR33507">
    <property type="entry name" value="INNER MEMBRANE PROTEIN YBBJ"/>
    <property type="match status" value="1"/>
</dbReference>
<dbReference type="Gene3D" id="2.40.50.140">
    <property type="entry name" value="Nucleic acid-binding proteins"/>
    <property type="match status" value="1"/>
</dbReference>
<dbReference type="PANTHER" id="PTHR33507:SF4">
    <property type="entry name" value="NODULATION COMPETITIVENESS PROTEIN NFED"/>
    <property type="match status" value="1"/>
</dbReference>
<dbReference type="SUPFAM" id="SSF141322">
    <property type="entry name" value="NfeD domain-like"/>
    <property type="match status" value="1"/>
</dbReference>
<evidence type="ECO:0000256" key="2">
    <source>
        <dbReference type="ARBA" id="ARBA00022692"/>
    </source>
</evidence>
<dbReference type="RefSeq" id="WP_379557826.1">
    <property type="nucleotide sequence ID" value="NZ_JBHTJS010000026.1"/>
</dbReference>
<dbReference type="CDD" id="cd07020">
    <property type="entry name" value="Clp_protease_NfeD_1"/>
    <property type="match status" value="1"/>
</dbReference>
<feature type="transmembrane region" description="Helical" evidence="6">
    <location>
        <begin position="313"/>
        <end position="332"/>
    </location>
</feature>
<keyword evidence="7" id="KW-0732">Signal</keyword>
<keyword evidence="12" id="KW-1185">Reference proteome</keyword>
<evidence type="ECO:0000256" key="4">
    <source>
        <dbReference type="ARBA" id="ARBA00023136"/>
    </source>
</evidence>
<dbReference type="InterPro" id="IPR029045">
    <property type="entry name" value="ClpP/crotonase-like_dom_sf"/>
</dbReference>
<keyword evidence="4 6" id="KW-0472">Membrane</keyword>
<feature type="transmembrane region" description="Helical" evidence="6">
    <location>
        <begin position="367"/>
        <end position="391"/>
    </location>
</feature>
<feature type="transmembrane region" description="Helical" evidence="6">
    <location>
        <begin position="262"/>
        <end position="281"/>
    </location>
</feature>
<dbReference type="Pfam" id="PF24961">
    <property type="entry name" value="NfeD_membrane"/>
    <property type="match status" value="1"/>
</dbReference>
<feature type="domain" description="NfeD1b N-terminal" evidence="10">
    <location>
        <begin position="29"/>
        <end position="212"/>
    </location>
</feature>
<dbReference type="InterPro" id="IPR012340">
    <property type="entry name" value="NA-bd_OB-fold"/>
</dbReference>
<evidence type="ECO:0000259" key="8">
    <source>
        <dbReference type="Pfam" id="PF01957"/>
    </source>
</evidence>
<dbReference type="EMBL" id="JBHTJS010000026">
    <property type="protein sequence ID" value="MFD1007834.1"/>
    <property type="molecule type" value="Genomic_DNA"/>
</dbReference>
<feature type="region of interest" description="Disordered" evidence="5">
    <location>
        <begin position="131"/>
        <end position="168"/>
    </location>
</feature>
<organism evidence="11 12">
    <name type="scientific">Oceanisphaera ostreae</name>
    <dbReference type="NCBI Taxonomy" id="914151"/>
    <lineage>
        <taxon>Bacteria</taxon>
        <taxon>Pseudomonadati</taxon>
        <taxon>Pseudomonadota</taxon>
        <taxon>Gammaproteobacteria</taxon>
        <taxon>Aeromonadales</taxon>
        <taxon>Aeromonadaceae</taxon>
        <taxon>Oceanisphaera</taxon>
    </lineage>
</organism>
<comment type="caution">
    <text evidence="11">The sequence shown here is derived from an EMBL/GenBank/DDBJ whole genome shotgun (WGS) entry which is preliminary data.</text>
</comment>
<dbReference type="InterPro" id="IPR052165">
    <property type="entry name" value="Membrane_assoc_protease"/>
</dbReference>